<evidence type="ECO:0000256" key="1">
    <source>
        <dbReference type="ARBA" id="ARBA00004286"/>
    </source>
</evidence>
<keyword evidence="13" id="KW-0131">Cell cycle</keyword>
<keyword evidence="10" id="KW-0862">Zinc</keyword>
<evidence type="ECO:0000256" key="4">
    <source>
        <dbReference type="ARBA" id="ARBA00022454"/>
    </source>
</evidence>
<dbReference type="GO" id="GO:0005681">
    <property type="term" value="C:spliceosomal complex"/>
    <property type="evidence" value="ECO:0007669"/>
    <property type="project" value="InterPro"/>
</dbReference>
<dbReference type="PANTHER" id="PTHR13278:SF0">
    <property type="entry name" value="ZINC FINGER PROTEIN 830"/>
    <property type="match status" value="1"/>
</dbReference>
<evidence type="ECO:0000256" key="2">
    <source>
        <dbReference type="ARBA" id="ARBA00004324"/>
    </source>
</evidence>
<dbReference type="GO" id="GO:0003676">
    <property type="term" value="F:nucleic acid binding"/>
    <property type="evidence" value="ECO:0007669"/>
    <property type="project" value="InterPro"/>
</dbReference>
<keyword evidence="4" id="KW-0158">Chromosome</keyword>
<dbReference type="GO" id="GO:0008270">
    <property type="term" value="F:zinc ion binding"/>
    <property type="evidence" value="ECO:0007669"/>
    <property type="project" value="UniProtKB-KW"/>
</dbReference>
<keyword evidence="7" id="KW-0479">Metal-binding</keyword>
<evidence type="ECO:0000256" key="7">
    <source>
        <dbReference type="ARBA" id="ARBA00022723"/>
    </source>
</evidence>
<dbReference type="EMBL" id="BPLQ01002137">
    <property type="protein sequence ID" value="GIX89083.1"/>
    <property type="molecule type" value="Genomic_DNA"/>
</dbReference>
<proteinExistence type="predicted"/>
<keyword evidence="18" id="KW-1185">Reference proteome</keyword>
<evidence type="ECO:0000259" key="16">
    <source>
        <dbReference type="SMART" id="SM00451"/>
    </source>
</evidence>
<evidence type="ECO:0000256" key="15">
    <source>
        <dbReference type="SAM" id="MobiDB-lite"/>
    </source>
</evidence>
<dbReference type="GO" id="GO:0051301">
    <property type="term" value="P:cell division"/>
    <property type="evidence" value="ECO:0007669"/>
    <property type="project" value="UniProtKB-KW"/>
</dbReference>
<dbReference type="SUPFAM" id="SSF57667">
    <property type="entry name" value="beta-beta-alpha zinc fingers"/>
    <property type="match status" value="1"/>
</dbReference>
<feature type="region of interest" description="Disordered" evidence="15">
    <location>
        <begin position="63"/>
        <end position="83"/>
    </location>
</feature>
<name>A0AAV4NWH4_9ARAC</name>
<feature type="domain" description="U1-type" evidence="16">
    <location>
        <begin position="35"/>
        <end position="69"/>
    </location>
</feature>
<dbReference type="AlphaFoldDB" id="A0AAV4NWH4"/>
<feature type="region of interest" description="Disordered" evidence="15">
    <location>
        <begin position="127"/>
        <end position="172"/>
    </location>
</feature>
<dbReference type="PANTHER" id="PTHR13278">
    <property type="entry name" value="ZINC FINGER PROTEIN 830"/>
    <property type="match status" value="1"/>
</dbReference>
<dbReference type="Proteomes" id="UP001054837">
    <property type="component" value="Unassembled WGS sequence"/>
</dbReference>
<feature type="region of interest" description="Disordered" evidence="15">
    <location>
        <begin position="273"/>
        <end position="294"/>
    </location>
</feature>
<keyword evidence="9" id="KW-0498">Mitosis</keyword>
<evidence type="ECO:0000256" key="14">
    <source>
        <dbReference type="ARBA" id="ARBA00030672"/>
    </source>
</evidence>
<evidence type="ECO:0000256" key="5">
    <source>
        <dbReference type="ARBA" id="ARBA00022473"/>
    </source>
</evidence>
<evidence type="ECO:0000313" key="18">
    <source>
        <dbReference type="Proteomes" id="UP001054837"/>
    </source>
</evidence>
<reference evidence="17 18" key="1">
    <citation type="submission" date="2021-06" db="EMBL/GenBank/DDBJ databases">
        <title>Caerostris darwini draft genome.</title>
        <authorList>
            <person name="Kono N."/>
            <person name="Arakawa K."/>
        </authorList>
    </citation>
    <scope>NUCLEOTIDE SEQUENCE [LARGE SCALE GENOMIC DNA]</scope>
</reference>
<keyword evidence="8" id="KW-0863">Zinc-finger</keyword>
<feature type="compositionally biased region" description="Acidic residues" evidence="15">
    <location>
        <begin position="283"/>
        <end position="294"/>
    </location>
</feature>
<keyword evidence="12" id="KW-0539">Nucleus</keyword>
<keyword evidence="5" id="KW-0217">Developmental protein</keyword>
<accession>A0AAV4NWH4</accession>
<dbReference type="SMART" id="SM00451">
    <property type="entry name" value="ZnF_U1"/>
    <property type="match status" value="1"/>
</dbReference>
<dbReference type="InterPro" id="IPR036236">
    <property type="entry name" value="Znf_C2H2_sf"/>
</dbReference>
<feature type="compositionally biased region" description="Polar residues" evidence="15">
    <location>
        <begin position="72"/>
        <end position="83"/>
    </location>
</feature>
<evidence type="ECO:0000256" key="8">
    <source>
        <dbReference type="ARBA" id="ARBA00022771"/>
    </source>
</evidence>
<feature type="compositionally biased region" description="Basic and acidic residues" evidence="15">
    <location>
        <begin position="273"/>
        <end position="282"/>
    </location>
</feature>
<dbReference type="InterPro" id="IPR040050">
    <property type="entry name" value="ZNF830-like"/>
</dbReference>
<evidence type="ECO:0000256" key="12">
    <source>
        <dbReference type="ARBA" id="ARBA00023242"/>
    </source>
</evidence>
<dbReference type="InterPro" id="IPR003604">
    <property type="entry name" value="Matrin/U1-like-C_Znf_C2H2"/>
</dbReference>
<dbReference type="GO" id="GO:0033260">
    <property type="term" value="P:nuclear DNA replication"/>
    <property type="evidence" value="ECO:0007669"/>
    <property type="project" value="TreeGrafter"/>
</dbReference>
<evidence type="ECO:0000256" key="9">
    <source>
        <dbReference type="ARBA" id="ARBA00022776"/>
    </source>
</evidence>
<evidence type="ECO:0000313" key="17">
    <source>
        <dbReference type="EMBL" id="GIX89083.1"/>
    </source>
</evidence>
<dbReference type="InterPro" id="IPR059039">
    <property type="entry name" value="ZNF380_CC"/>
</dbReference>
<protein>
    <recommendedName>
        <fullName evidence="3">Zinc finger protein 830</fullName>
    </recommendedName>
    <alternativeName>
        <fullName evidence="14">Coiled-coil domain-containing protein 16</fullName>
    </alternativeName>
</protein>
<sequence>MKIFEFVVESVNIYLKTLIQVKKIVSKIKLWPLNLGQLSCSICNVNIKSNNLWGTHIAGKNHRESLSKQKKTSSSNDVKNSISVGIKRKAEPVEADVLKKVKNEMKPPEQLQSSKATSLLESYCTSSDDSDVDVSENTVPSQSSSNTALPSDFFDNSASNLSTPLPVPKPESEKEVKIEAVSNNVETLPEGFFDDPVLDATARNIEYKDPVEEEWEKFQKTIVEETNVSKTIIADDAEESYRRRDIEEVYEQIQLWQRVNKLELLVDDAKLKATKKDTPKTDEDNDASDSTDDDLDLNDLLDWRSKGIKKC</sequence>
<gene>
    <name evidence="17" type="primary">ZNF830</name>
    <name evidence="17" type="ORF">CDAR_122931</name>
</gene>
<dbReference type="Pfam" id="PF23406">
    <property type="entry name" value="ZNF380_CC"/>
    <property type="match status" value="1"/>
</dbReference>
<evidence type="ECO:0000256" key="10">
    <source>
        <dbReference type="ARBA" id="ARBA00022833"/>
    </source>
</evidence>
<keyword evidence="6" id="KW-0132">Cell division</keyword>
<keyword evidence="11" id="KW-0175">Coiled coil</keyword>
<evidence type="ECO:0000256" key="6">
    <source>
        <dbReference type="ARBA" id="ARBA00022618"/>
    </source>
</evidence>
<dbReference type="GO" id="GO:0044773">
    <property type="term" value="P:mitotic DNA damage checkpoint signaling"/>
    <property type="evidence" value="ECO:0007669"/>
    <property type="project" value="TreeGrafter"/>
</dbReference>
<comment type="subcellular location">
    <subcellularLocation>
        <location evidence="1">Chromosome</location>
    </subcellularLocation>
    <subcellularLocation>
        <location evidence="2">Nucleus speckle</location>
    </subcellularLocation>
</comment>
<feature type="compositionally biased region" description="Polar residues" evidence="15">
    <location>
        <begin position="136"/>
        <end position="163"/>
    </location>
</feature>
<comment type="caution">
    <text evidence="17">The sequence shown here is derived from an EMBL/GenBank/DDBJ whole genome shotgun (WGS) entry which is preliminary data.</text>
</comment>
<evidence type="ECO:0000256" key="11">
    <source>
        <dbReference type="ARBA" id="ARBA00023054"/>
    </source>
</evidence>
<evidence type="ECO:0000256" key="3">
    <source>
        <dbReference type="ARBA" id="ARBA00017358"/>
    </source>
</evidence>
<dbReference type="GO" id="GO:0005694">
    <property type="term" value="C:chromosome"/>
    <property type="evidence" value="ECO:0007669"/>
    <property type="project" value="UniProtKB-SubCell"/>
</dbReference>
<dbReference type="GO" id="GO:0033314">
    <property type="term" value="P:mitotic DNA replication checkpoint signaling"/>
    <property type="evidence" value="ECO:0007669"/>
    <property type="project" value="TreeGrafter"/>
</dbReference>
<dbReference type="GO" id="GO:0016607">
    <property type="term" value="C:nuclear speck"/>
    <property type="evidence" value="ECO:0007669"/>
    <property type="project" value="UniProtKB-SubCell"/>
</dbReference>
<evidence type="ECO:0000256" key="13">
    <source>
        <dbReference type="ARBA" id="ARBA00023306"/>
    </source>
</evidence>
<organism evidence="17 18">
    <name type="scientific">Caerostris darwini</name>
    <dbReference type="NCBI Taxonomy" id="1538125"/>
    <lineage>
        <taxon>Eukaryota</taxon>
        <taxon>Metazoa</taxon>
        <taxon>Ecdysozoa</taxon>
        <taxon>Arthropoda</taxon>
        <taxon>Chelicerata</taxon>
        <taxon>Arachnida</taxon>
        <taxon>Araneae</taxon>
        <taxon>Araneomorphae</taxon>
        <taxon>Entelegynae</taxon>
        <taxon>Araneoidea</taxon>
        <taxon>Araneidae</taxon>
        <taxon>Caerostris</taxon>
    </lineage>
</organism>